<keyword evidence="2" id="KW-0472">Membrane</keyword>
<proteinExistence type="predicted"/>
<keyword evidence="4" id="KW-1185">Reference proteome</keyword>
<dbReference type="Proteomes" id="UP000886520">
    <property type="component" value="Chromosome 3"/>
</dbReference>
<evidence type="ECO:0000313" key="4">
    <source>
        <dbReference type="Proteomes" id="UP000886520"/>
    </source>
</evidence>
<sequence length="125" mass="13075">MATNDYSESVGEYTTHKTAVGGAQPSSIKTDNAGDSEDLASNIAKRKTGDPNAYERAPNSDDRACEDDDSGKARGGSYAGGDKDKKLGLLSRFKVPLIVSGIVLTVVGALLAVAKQGKEAEERDL</sequence>
<dbReference type="EMBL" id="JABFUD020000002">
    <property type="protein sequence ID" value="KAI5083396.1"/>
    <property type="molecule type" value="Genomic_DNA"/>
</dbReference>
<keyword evidence="2" id="KW-1133">Transmembrane helix</keyword>
<feature type="region of interest" description="Disordered" evidence="1">
    <location>
        <begin position="1"/>
        <end position="84"/>
    </location>
</feature>
<comment type="caution">
    <text evidence="3">The sequence shown here is derived from an EMBL/GenBank/DDBJ whole genome shotgun (WGS) entry which is preliminary data.</text>
</comment>
<name>A0A9D4ZRJ8_ADICA</name>
<accession>A0A9D4ZRJ8</accession>
<protein>
    <submittedName>
        <fullName evidence="3">Uncharacterized protein</fullName>
    </submittedName>
</protein>
<dbReference type="AlphaFoldDB" id="A0A9D4ZRJ8"/>
<keyword evidence="2" id="KW-0812">Transmembrane</keyword>
<organism evidence="3 4">
    <name type="scientific">Adiantum capillus-veneris</name>
    <name type="common">Maidenhair fern</name>
    <dbReference type="NCBI Taxonomy" id="13818"/>
    <lineage>
        <taxon>Eukaryota</taxon>
        <taxon>Viridiplantae</taxon>
        <taxon>Streptophyta</taxon>
        <taxon>Embryophyta</taxon>
        <taxon>Tracheophyta</taxon>
        <taxon>Polypodiopsida</taxon>
        <taxon>Polypodiidae</taxon>
        <taxon>Polypodiales</taxon>
        <taxon>Pteridineae</taxon>
        <taxon>Pteridaceae</taxon>
        <taxon>Vittarioideae</taxon>
        <taxon>Adiantum</taxon>
    </lineage>
</organism>
<gene>
    <name evidence="3" type="ORF">GOP47_0003139</name>
</gene>
<evidence type="ECO:0000256" key="1">
    <source>
        <dbReference type="SAM" id="MobiDB-lite"/>
    </source>
</evidence>
<evidence type="ECO:0000256" key="2">
    <source>
        <dbReference type="SAM" id="Phobius"/>
    </source>
</evidence>
<evidence type="ECO:0000313" key="3">
    <source>
        <dbReference type="EMBL" id="KAI5083396.1"/>
    </source>
</evidence>
<reference evidence="3" key="1">
    <citation type="submission" date="2021-01" db="EMBL/GenBank/DDBJ databases">
        <title>Adiantum capillus-veneris genome.</title>
        <authorList>
            <person name="Fang Y."/>
            <person name="Liao Q."/>
        </authorList>
    </citation>
    <scope>NUCLEOTIDE SEQUENCE</scope>
    <source>
        <strain evidence="3">H3</strain>
        <tissue evidence="3">Leaf</tissue>
    </source>
</reference>
<feature type="transmembrane region" description="Helical" evidence="2">
    <location>
        <begin position="95"/>
        <end position="114"/>
    </location>
</feature>
<dbReference type="OrthoDB" id="10449974at2759"/>